<keyword evidence="2" id="KW-1185">Reference proteome</keyword>
<accession>A0A1X6ZXC5</accession>
<dbReference type="RefSeq" id="WP_085807035.1">
    <property type="nucleotide sequence ID" value="NZ_FWFX01000012.1"/>
</dbReference>
<proteinExistence type="predicted"/>
<sequence>MPQIHFILKASLHEYVFNPFRPEGLSFTDEANGLEIQIKCRGDESDSDFGHRNLELIAKVSRDATERQTNFVETLVVERIVKPDETPLNLPHFLGNDEVIDLNGKIAPGYGPNVDILPRKLRELCVSTGKEMERHAIRFLQLLRWLEKVPGPEKIGYGPDIRGGLYWRTTQENYHAVPRRKRDAFTLLVGEGLKWSDETQRNFTQLWSNTGQQEPLGHQLLREAKNIADQNHRSALLICYSALEIGVKQHISKCAPDASWLAMYSPSPPLFNILRNYLPELHSGKRDFENWSEIKSELNLVYDFTQDRNRLAHRGESIEGSLENYLRITEDLLYAFDVFEGHGWAKKQVSYKFAKLMDWGPIGGGGYLTLHDPEQ</sequence>
<reference evidence="1 2" key="1">
    <citation type="submission" date="2017-03" db="EMBL/GenBank/DDBJ databases">
        <authorList>
            <person name="Afonso C.L."/>
            <person name="Miller P.J."/>
            <person name="Scott M.A."/>
            <person name="Spackman E."/>
            <person name="Goraichik I."/>
            <person name="Dimitrov K.M."/>
            <person name="Suarez D.L."/>
            <person name="Swayne D.E."/>
        </authorList>
    </citation>
    <scope>NUCLEOTIDE SEQUENCE [LARGE SCALE GENOMIC DNA]</scope>
    <source>
        <strain evidence="1 2">CECT 7450</strain>
    </source>
</reference>
<evidence type="ECO:0000313" key="2">
    <source>
        <dbReference type="Proteomes" id="UP000193061"/>
    </source>
</evidence>
<dbReference type="EMBL" id="FWFX01000012">
    <property type="protein sequence ID" value="SLN63824.1"/>
    <property type="molecule type" value="Genomic_DNA"/>
</dbReference>
<evidence type="ECO:0008006" key="3">
    <source>
        <dbReference type="Google" id="ProtNLM"/>
    </source>
</evidence>
<protein>
    <recommendedName>
        <fullName evidence="3">Apea-like HEPN domain-containing protein</fullName>
    </recommendedName>
</protein>
<name>A0A1X6ZXC5_9RHOB</name>
<gene>
    <name evidence="1" type="ORF">ROA7450_03353</name>
</gene>
<dbReference type="Proteomes" id="UP000193061">
    <property type="component" value="Unassembled WGS sequence"/>
</dbReference>
<dbReference type="OrthoDB" id="8477931at2"/>
<dbReference type="AlphaFoldDB" id="A0A1X6ZXC5"/>
<evidence type="ECO:0000313" key="1">
    <source>
        <dbReference type="EMBL" id="SLN63824.1"/>
    </source>
</evidence>
<organism evidence="1 2">
    <name type="scientific">Roseovarius albus</name>
    <dbReference type="NCBI Taxonomy" id="1247867"/>
    <lineage>
        <taxon>Bacteria</taxon>
        <taxon>Pseudomonadati</taxon>
        <taxon>Pseudomonadota</taxon>
        <taxon>Alphaproteobacteria</taxon>
        <taxon>Rhodobacterales</taxon>
        <taxon>Roseobacteraceae</taxon>
        <taxon>Roseovarius</taxon>
    </lineage>
</organism>